<feature type="transmembrane region" description="Helical" evidence="9">
    <location>
        <begin position="364"/>
        <end position="386"/>
    </location>
</feature>
<dbReference type="PANTHER" id="PTHR23501">
    <property type="entry name" value="MAJOR FACILITATOR SUPERFAMILY"/>
    <property type="match status" value="1"/>
</dbReference>
<keyword evidence="6" id="KW-0406">Ion transport</keyword>
<feature type="transmembrane region" description="Helical" evidence="9">
    <location>
        <begin position="568"/>
        <end position="587"/>
    </location>
</feature>
<feature type="transmembrane region" description="Helical" evidence="9">
    <location>
        <begin position="406"/>
        <end position="424"/>
    </location>
</feature>
<dbReference type="SUPFAM" id="SSF103473">
    <property type="entry name" value="MFS general substrate transporter"/>
    <property type="match status" value="1"/>
</dbReference>
<keyword evidence="3" id="KW-0813">Transport</keyword>
<dbReference type="Proteomes" id="UP000620104">
    <property type="component" value="Unassembled WGS sequence"/>
</dbReference>
<evidence type="ECO:0000256" key="1">
    <source>
        <dbReference type="ARBA" id="ARBA00004141"/>
    </source>
</evidence>
<dbReference type="EMBL" id="BLZA01000058">
    <property type="protein sequence ID" value="GHJ90286.1"/>
    <property type="molecule type" value="Genomic_DNA"/>
</dbReference>
<keyword evidence="12" id="KW-1185">Reference proteome</keyword>
<feature type="transmembrane region" description="Helical" evidence="9">
    <location>
        <begin position="70"/>
        <end position="86"/>
    </location>
</feature>
<evidence type="ECO:0000256" key="9">
    <source>
        <dbReference type="SAM" id="Phobius"/>
    </source>
</evidence>
<feature type="transmembrane region" description="Helical" evidence="9">
    <location>
        <begin position="196"/>
        <end position="215"/>
    </location>
</feature>
<feature type="domain" description="Major facilitator superfamily (MFS) profile" evidence="10">
    <location>
        <begin position="70"/>
        <end position="591"/>
    </location>
</feature>
<comment type="subcellular location">
    <subcellularLocation>
        <location evidence="1">Membrane</location>
        <topology evidence="1">Multi-pass membrane protein</topology>
    </subcellularLocation>
</comment>
<feature type="transmembrane region" description="Helical" evidence="9">
    <location>
        <begin position="324"/>
        <end position="344"/>
    </location>
</feature>
<dbReference type="InterPro" id="IPR011701">
    <property type="entry name" value="MFS"/>
</dbReference>
<evidence type="ECO:0000256" key="8">
    <source>
        <dbReference type="SAM" id="MobiDB-lite"/>
    </source>
</evidence>
<comment type="caution">
    <text evidence="11">The sequence shown here is derived from an EMBL/GenBank/DDBJ whole genome shotgun (WGS) entry which is preliminary data.</text>
</comment>
<proteinExistence type="inferred from homology"/>
<evidence type="ECO:0000313" key="12">
    <source>
        <dbReference type="Proteomes" id="UP000620104"/>
    </source>
</evidence>
<keyword evidence="5 9" id="KW-1133">Transmembrane helix</keyword>
<feature type="transmembrane region" description="Helical" evidence="9">
    <location>
        <begin position="106"/>
        <end position="123"/>
    </location>
</feature>
<gene>
    <name evidence="11" type="ORF">NliqN6_6688</name>
</gene>
<reference evidence="11" key="1">
    <citation type="submission" date="2020-07" db="EMBL/GenBank/DDBJ databases">
        <title>Draft Genome Sequence of a Deep-Sea Yeast, Naganishia (Cryptococcus) liquefaciens strain N6.</title>
        <authorList>
            <person name="Han Y.W."/>
            <person name="Kajitani R."/>
            <person name="Morimoto H."/>
            <person name="Parhat M."/>
            <person name="Tsubouchi H."/>
            <person name="Bakenova O."/>
            <person name="Ogata M."/>
            <person name="Argunhan B."/>
            <person name="Aoki R."/>
            <person name="Kajiwara S."/>
            <person name="Itoh T."/>
            <person name="Iwasaki H."/>
        </authorList>
    </citation>
    <scope>NUCLEOTIDE SEQUENCE</scope>
    <source>
        <strain evidence="11">N6</strain>
    </source>
</reference>
<name>A0A8H3TZ19_9TREE</name>
<evidence type="ECO:0000256" key="3">
    <source>
        <dbReference type="ARBA" id="ARBA00022448"/>
    </source>
</evidence>
<dbReference type="GO" id="GO:0005886">
    <property type="term" value="C:plasma membrane"/>
    <property type="evidence" value="ECO:0007669"/>
    <property type="project" value="TreeGrafter"/>
</dbReference>
<feature type="transmembrane region" description="Helical" evidence="9">
    <location>
        <begin position="227"/>
        <end position="250"/>
    </location>
</feature>
<accession>A0A8H3TZ19</accession>
<protein>
    <recommendedName>
        <fullName evidence="10">Major facilitator superfamily (MFS) profile domain-containing protein</fullName>
    </recommendedName>
</protein>
<evidence type="ECO:0000313" key="11">
    <source>
        <dbReference type="EMBL" id="GHJ90286.1"/>
    </source>
</evidence>
<evidence type="ECO:0000256" key="4">
    <source>
        <dbReference type="ARBA" id="ARBA00022692"/>
    </source>
</evidence>
<dbReference type="GO" id="GO:0022857">
    <property type="term" value="F:transmembrane transporter activity"/>
    <property type="evidence" value="ECO:0007669"/>
    <property type="project" value="InterPro"/>
</dbReference>
<organism evidence="11 12">
    <name type="scientific">Naganishia liquefaciens</name>
    <dbReference type="NCBI Taxonomy" id="104408"/>
    <lineage>
        <taxon>Eukaryota</taxon>
        <taxon>Fungi</taxon>
        <taxon>Dikarya</taxon>
        <taxon>Basidiomycota</taxon>
        <taxon>Agaricomycotina</taxon>
        <taxon>Tremellomycetes</taxon>
        <taxon>Filobasidiales</taxon>
        <taxon>Filobasidiaceae</taxon>
        <taxon>Naganishia</taxon>
    </lineage>
</organism>
<evidence type="ECO:0000259" key="10">
    <source>
        <dbReference type="PROSITE" id="PS50850"/>
    </source>
</evidence>
<evidence type="ECO:0000256" key="6">
    <source>
        <dbReference type="ARBA" id="ARBA00023065"/>
    </source>
</evidence>
<dbReference type="InterPro" id="IPR036259">
    <property type="entry name" value="MFS_trans_sf"/>
</dbReference>
<evidence type="ECO:0000256" key="7">
    <source>
        <dbReference type="ARBA" id="ARBA00023136"/>
    </source>
</evidence>
<feature type="transmembrane region" description="Helical" evidence="9">
    <location>
        <begin position="285"/>
        <end position="312"/>
    </location>
</feature>
<feature type="transmembrane region" description="Helical" evidence="9">
    <location>
        <begin position="493"/>
        <end position="516"/>
    </location>
</feature>
<keyword evidence="7 9" id="KW-0472">Membrane</keyword>
<evidence type="ECO:0000256" key="2">
    <source>
        <dbReference type="ARBA" id="ARBA00008335"/>
    </source>
</evidence>
<evidence type="ECO:0000256" key="5">
    <source>
        <dbReference type="ARBA" id="ARBA00022989"/>
    </source>
</evidence>
<dbReference type="FunFam" id="1.20.1250.20:FF:000197">
    <property type="entry name" value="Siderophore iron transporter 1"/>
    <property type="match status" value="1"/>
</dbReference>
<dbReference type="PANTHER" id="PTHR23501:SF87">
    <property type="entry name" value="SIDEROPHORE IRON TRANSPORTER 2"/>
    <property type="match status" value="1"/>
</dbReference>
<keyword evidence="4 9" id="KW-0812">Transmembrane</keyword>
<dbReference type="AlphaFoldDB" id="A0A8H3TZ19"/>
<dbReference type="InterPro" id="IPR020846">
    <property type="entry name" value="MFS_dom"/>
</dbReference>
<feature type="transmembrane region" description="Helical" evidence="9">
    <location>
        <begin position="161"/>
        <end position="184"/>
    </location>
</feature>
<feature type="transmembrane region" description="Helical" evidence="9">
    <location>
        <begin position="461"/>
        <end position="481"/>
    </location>
</feature>
<dbReference type="PROSITE" id="PS50850">
    <property type="entry name" value="MFS"/>
    <property type="match status" value="1"/>
</dbReference>
<dbReference type="Pfam" id="PF07690">
    <property type="entry name" value="MFS_1"/>
    <property type="match status" value="1"/>
</dbReference>
<dbReference type="Gene3D" id="1.20.1250.20">
    <property type="entry name" value="MFS general substrate transporter like domains"/>
    <property type="match status" value="2"/>
</dbReference>
<dbReference type="GO" id="GO:0006811">
    <property type="term" value="P:monoatomic ion transport"/>
    <property type="evidence" value="ECO:0007669"/>
    <property type="project" value="UniProtKB-KW"/>
</dbReference>
<feature type="transmembrane region" description="Helical" evidence="9">
    <location>
        <begin position="431"/>
        <end position="449"/>
    </location>
</feature>
<feature type="region of interest" description="Disordered" evidence="8">
    <location>
        <begin position="1"/>
        <end position="31"/>
    </location>
</feature>
<feature type="compositionally biased region" description="Basic and acidic residues" evidence="8">
    <location>
        <begin position="10"/>
        <end position="20"/>
    </location>
</feature>
<sequence>MSRSLETFSQEDKSSYKDDQSIPQNENDVSAVPTLDARATAEKPDGPVVTSKSKGVIGMELLASRLNTKYFVLLYGGFVLLAYTLSLDQYTSGTYNTYATSQAFEAHSLLATIGVIRAIFQSISQPPMAKIADVFGRVNAYILSVVLYVLGYVIQASAPNIYAYAVGNAIYILGITSLFLLQNIIISDISSLRNRVLMTILPNTIPGCLNVWVGGDVAASVLANAGWRWGIGMFAIITPVLAVPIIAALATGSRARKVKDVEEVEKVKEITVLEKLSRKERAISMFWQLDLIGLLLFIGGTGMFLVTITLANNKTKSWADALDIAQSIALLVVGVALLVAFVCYERFYAPHPLIPFQLLTNRTVIICFVIALLHPVAGRIVGGYYFTFLLVAAEQGNKWATRLSNIGSFSGTVMAVAAGFAVRYTRRIKYVVIFGFICQTLGTGLMIRFRTSTNSRAELAAVQIVRGFGVGCISFPIQAALQSASKHEHMAAITAGWLLVYYIAGGIGSAIGGGIWTNKVPGKLQQYFTNSTLADSAYKNPTGFIVKYLPGTPERIAIARAHDETQRLMVIVGMSVSAVALITACFLPNIRLPDTQSIEDEEPTLANATAGKAPAPVVHSAM</sequence>
<feature type="transmembrane region" description="Helical" evidence="9">
    <location>
        <begin position="135"/>
        <end position="155"/>
    </location>
</feature>
<comment type="similarity">
    <text evidence="2">Belongs to the major facilitator superfamily.</text>
</comment>
<dbReference type="OrthoDB" id="2587581at2759"/>